<dbReference type="PANTHER" id="PTHR30349">
    <property type="entry name" value="PHAGE INTEGRASE-RELATED"/>
    <property type="match status" value="1"/>
</dbReference>
<accession>A0A0A5JQT5</accession>
<keyword evidence="2" id="KW-0238">DNA-binding</keyword>
<reference evidence="5 6" key="1">
    <citation type="submission" date="2014-10" db="EMBL/GenBank/DDBJ databases">
        <title>Genome sequencing of Vibrio sinaloensis T08.</title>
        <authorList>
            <person name="Chan K.-G."/>
            <person name="Mohamad N.I."/>
        </authorList>
    </citation>
    <scope>NUCLEOTIDE SEQUENCE [LARGE SCALE GENOMIC DNA]</scope>
    <source>
        <strain evidence="5 6">T08</strain>
    </source>
</reference>
<protein>
    <recommendedName>
        <fullName evidence="4">Tyr recombinase domain-containing protein</fullName>
    </recommendedName>
</protein>
<dbReference type="Proteomes" id="UP000030451">
    <property type="component" value="Unassembled WGS sequence"/>
</dbReference>
<dbReference type="OrthoDB" id="5391994at2"/>
<dbReference type="GO" id="GO:0006310">
    <property type="term" value="P:DNA recombination"/>
    <property type="evidence" value="ECO:0007669"/>
    <property type="project" value="UniProtKB-KW"/>
</dbReference>
<dbReference type="InterPro" id="IPR002104">
    <property type="entry name" value="Integrase_catalytic"/>
</dbReference>
<sequence length="431" mass="49620">MASQSKIEETLPKGVELHGKALRISFYINRKRYKETLGLAPTKQNIKYAKGLRETIVHEICVGTFNYAYHFPNSKHASGERFIGAIEDLAAEFLKQKTHMLRRSSLERVDIAIRCFLEIYGPKRNIDTISPRSLMHFMSELVIGRNGATVNNHITTINSFLKWLHKMEYINKDYSDILVKVKEAPSDINPFSFEEIQSTIENCHVLQHKNLVTVAVYTGLRTGELTTLAWEDVDLNSGVLHIRRSGYKDRGLKTTKTDKDRFVDLFPPAIEALKSQRALTLNESFPAKEHKIELPDKSFRTEKLRFVFNPKAVRAQKGSAHDYYGHRAIQRIWASMCSKAEVQYRKPYQLRHTYASWMITFANVNISYLARQMGHADITMIAKIYGKWLEEANKTESERVWKELQQAQTKYSLNSCRREAVSPPSSKAISL</sequence>
<feature type="domain" description="Tyr recombinase" evidence="4">
    <location>
        <begin position="186"/>
        <end position="398"/>
    </location>
</feature>
<dbReference type="Gene3D" id="1.10.443.10">
    <property type="entry name" value="Intergrase catalytic core"/>
    <property type="match status" value="1"/>
</dbReference>
<dbReference type="InterPro" id="IPR013762">
    <property type="entry name" value="Integrase-like_cat_sf"/>
</dbReference>
<evidence type="ECO:0000256" key="1">
    <source>
        <dbReference type="ARBA" id="ARBA00022908"/>
    </source>
</evidence>
<keyword evidence="3" id="KW-0233">DNA recombination</keyword>
<dbReference type="InterPro" id="IPR011010">
    <property type="entry name" value="DNA_brk_join_enz"/>
</dbReference>
<dbReference type="SUPFAM" id="SSF56349">
    <property type="entry name" value="DNA breaking-rejoining enzymes"/>
    <property type="match status" value="1"/>
</dbReference>
<comment type="caution">
    <text evidence="5">The sequence shown here is derived from an EMBL/GenBank/DDBJ whole genome shotgun (WGS) entry which is preliminary data.</text>
</comment>
<keyword evidence="1" id="KW-0229">DNA integration</keyword>
<dbReference type="AlphaFoldDB" id="A0A0A5JQT5"/>
<dbReference type="PANTHER" id="PTHR30349:SF36">
    <property type="entry name" value="PROPHAGE INTEGRASE INTR-RELATED"/>
    <property type="match status" value="1"/>
</dbReference>
<dbReference type="InterPro" id="IPR010998">
    <property type="entry name" value="Integrase_recombinase_N"/>
</dbReference>
<dbReference type="Gene3D" id="1.10.150.130">
    <property type="match status" value="1"/>
</dbReference>
<evidence type="ECO:0000259" key="4">
    <source>
        <dbReference type="PROSITE" id="PS51898"/>
    </source>
</evidence>
<dbReference type="EMBL" id="JRWP01000004">
    <property type="protein sequence ID" value="KGY10338.1"/>
    <property type="molecule type" value="Genomic_DNA"/>
</dbReference>
<evidence type="ECO:0000256" key="2">
    <source>
        <dbReference type="ARBA" id="ARBA00023125"/>
    </source>
</evidence>
<evidence type="ECO:0000313" key="6">
    <source>
        <dbReference type="Proteomes" id="UP000030451"/>
    </source>
</evidence>
<organism evidence="5 6">
    <name type="scientific">Photobacterium sp. (strain ATCC 43367)</name>
    <dbReference type="NCBI Taxonomy" id="379097"/>
    <lineage>
        <taxon>Bacteria</taxon>
        <taxon>Pseudomonadati</taxon>
        <taxon>Pseudomonadota</taxon>
        <taxon>Gammaproteobacteria</taxon>
        <taxon>Vibrionales</taxon>
        <taxon>Vibrionaceae</taxon>
        <taxon>Vibrio</taxon>
        <taxon>Vibrio oreintalis group</taxon>
    </lineage>
</organism>
<name>A0A0A5JQT5_PHOS4</name>
<dbReference type="Pfam" id="PF00589">
    <property type="entry name" value="Phage_integrase"/>
    <property type="match status" value="1"/>
</dbReference>
<gene>
    <name evidence="5" type="ORF">NM06_05365</name>
</gene>
<dbReference type="CDD" id="cd01189">
    <property type="entry name" value="INT_ICEBs1_C_like"/>
    <property type="match status" value="1"/>
</dbReference>
<dbReference type="GO" id="GO:0003677">
    <property type="term" value="F:DNA binding"/>
    <property type="evidence" value="ECO:0007669"/>
    <property type="project" value="UniProtKB-KW"/>
</dbReference>
<dbReference type="InterPro" id="IPR050090">
    <property type="entry name" value="Tyrosine_recombinase_XerCD"/>
</dbReference>
<dbReference type="RefSeq" id="WP_038188695.1">
    <property type="nucleotide sequence ID" value="NZ_JRWP01000004.1"/>
</dbReference>
<evidence type="ECO:0000256" key="3">
    <source>
        <dbReference type="ARBA" id="ARBA00023172"/>
    </source>
</evidence>
<dbReference type="GO" id="GO:0015074">
    <property type="term" value="P:DNA integration"/>
    <property type="evidence" value="ECO:0007669"/>
    <property type="project" value="UniProtKB-KW"/>
</dbReference>
<dbReference type="Pfam" id="PF12167">
    <property type="entry name" value="Arm-DNA-bind_2"/>
    <property type="match status" value="1"/>
</dbReference>
<dbReference type="InterPro" id="IPR022000">
    <property type="entry name" value="Min27-like_integrase_DNA_bind"/>
</dbReference>
<proteinExistence type="predicted"/>
<evidence type="ECO:0000313" key="5">
    <source>
        <dbReference type="EMBL" id="KGY10338.1"/>
    </source>
</evidence>
<dbReference type="PROSITE" id="PS51898">
    <property type="entry name" value="TYR_RECOMBINASE"/>
    <property type="match status" value="1"/>
</dbReference>